<dbReference type="SUPFAM" id="SSF53474">
    <property type="entry name" value="alpha/beta-Hydrolases"/>
    <property type="match status" value="1"/>
</dbReference>
<organism evidence="4 5">
    <name type="scientific">Eisenbergiella tayi</name>
    <dbReference type="NCBI Taxonomy" id="1432052"/>
    <lineage>
        <taxon>Bacteria</taxon>
        <taxon>Bacillati</taxon>
        <taxon>Bacillota</taxon>
        <taxon>Clostridia</taxon>
        <taxon>Lachnospirales</taxon>
        <taxon>Lachnospiraceae</taxon>
        <taxon>Eisenbergiella</taxon>
    </lineage>
</organism>
<reference evidence="4 5" key="1">
    <citation type="submission" date="2016-07" db="EMBL/GenBank/DDBJ databases">
        <title>Characterization of isolates of Eisenbergiella tayi derived from blood cultures, using whole genome sequencing.</title>
        <authorList>
            <person name="Burdz T."/>
            <person name="Wiebe D."/>
            <person name="Huynh C."/>
            <person name="Bernard K."/>
        </authorList>
    </citation>
    <scope>NUCLEOTIDE SEQUENCE [LARGE SCALE GENOMIC DNA]</scope>
    <source>
        <strain evidence="4 5">NML 110608</strain>
    </source>
</reference>
<dbReference type="PATRIC" id="fig|1432052.4.peg.4559"/>
<dbReference type="GO" id="GO:0016787">
    <property type="term" value="F:hydrolase activity"/>
    <property type="evidence" value="ECO:0007669"/>
    <property type="project" value="InterPro"/>
</dbReference>
<dbReference type="PANTHER" id="PTHR43037">
    <property type="entry name" value="UNNAMED PRODUCT-RELATED"/>
    <property type="match status" value="1"/>
</dbReference>
<evidence type="ECO:0000256" key="1">
    <source>
        <dbReference type="ARBA" id="ARBA00022729"/>
    </source>
</evidence>
<evidence type="ECO:0000259" key="3">
    <source>
        <dbReference type="Pfam" id="PF18435"/>
    </source>
</evidence>
<dbReference type="InterPro" id="IPR003140">
    <property type="entry name" value="PLipase/COase/thioEstase"/>
</dbReference>
<dbReference type="InterPro" id="IPR050955">
    <property type="entry name" value="Plant_Biomass_Hydrol_Est"/>
</dbReference>
<dbReference type="Proteomes" id="UP000094067">
    <property type="component" value="Unassembled WGS sequence"/>
</dbReference>
<evidence type="ECO:0000313" key="4">
    <source>
        <dbReference type="EMBL" id="ODM03321.1"/>
    </source>
</evidence>
<dbReference type="EMBL" id="MCGH01000003">
    <property type="protein sequence ID" value="ODM03321.1"/>
    <property type="molecule type" value="Genomic_DNA"/>
</dbReference>
<dbReference type="RefSeq" id="WP_069153827.1">
    <property type="nucleotide sequence ID" value="NZ_MCGH01000003.1"/>
</dbReference>
<protein>
    <submittedName>
        <fullName evidence="4">Phospholipase/Carboxylesterase</fullName>
    </submittedName>
</protein>
<dbReference type="Pfam" id="PF18435">
    <property type="entry name" value="EstA_Ig_like"/>
    <property type="match status" value="1"/>
</dbReference>
<evidence type="ECO:0000259" key="2">
    <source>
        <dbReference type="Pfam" id="PF02230"/>
    </source>
</evidence>
<comment type="caution">
    <text evidence="4">The sequence shown here is derived from an EMBL/GenBank/DDBJ whole genome shotgun (WGS) entry which is preliminary data.</text>
</comment>
<dbReference type="AlphaFoldDB" id="A0A1E3A4K4"/>
<dbReference type="InterPro" id="IPR041172">
    <property type="entry name" value="EstA_Ig-like_N"/>
</dbReference>
<dbReference type="PANTHER" id="PTHR43037:SF1">
    <property type="entry name" value="BLL1128 PROTEIN"/>
    <property type="match status" value="1"/>
</dbReference>
<feature type="domain" description="Esterase Ig-like N-terminal" evidence="3">
    <location>
        <begin position="4"/>
        <end position="136"/>
    </location>
</feature>
<gene>
    <name evidence="4" type="ORF">BEI61_04116</name>
</gene>
<proteinExistence type="predicted"/>
<evidence type="ECO:0000313" key="5">
    <source>
        <dbReference type="Proteomes" id="UP000094067"/>
    </source>
</evidence>
<dbReference type="Pfam" id="PF02230">
    <property type="entry name" value="Abhydrolase_2"/>
    <property type="match status" value="1"/>
</dbReference>
<sequence>MGRQYKTITEVFDFGPHISKVILHVGRSLKGAKLNENQFRVSVKRTAMSGEDFAWPVFMGEKPDDSMKGTRRITDLYVSDAEGCRVEDGEYITLCMYCDPREGLGSIIRFDGNFNVTVNTAYKIVQLVPIETGADTLEGLVFDENGGNRFIYGELLQTAVHEDPEVPLAYCYYRPEEADAHKVPLLIWLHGAGEGGKEPLIAATGNKVVNLISPEIQKLFGGAYLLAPQAPTMWMDDGSGEYTKDGSSMYVEPLERLIADFVKEHEDIDTNRIYLGGDSNGGFMTMKMLIRNPGRYAAAFPVCEALDDSAITDKDIADIAQKPVWFTHSKDDPVVIPDKCVVPTYKRLIAAGGKNIHFTFWDHITDQTDQYFNEDGTPYTYIGHWAWIPMLNNQCTLDFDGQPVICGGKQAAVIDWIAQQRLEEQM</sequence>
<dbReference type="Gene3D" id="3.40.50.1820">
    <property type="entry name" value="alpha/beta hydrolase"/>
    <property type="match status" value="1"/>
</dbReference>
<dbReference type="Gene3D" id="2.60.40.2180">
    <property type="match status" value="1"/>
</dbReference>
<accession>A0A1E3A4K4</accession>
<name>A0A1E3A4K4_9FIRM</name>
<feature type="domain" description="Phospholipase/carboxylesterase/thioesterase" evidence="2">
    <location>
        <begin position="180"/>
        <end position="353"/>
    </location>
</feature>
<keyword evidence="1" id="KW-0732">Signal</keyword>
<dbReference type="InterPro" id="IPR029058">
    <property type="entry name" value="AB_hydrolase_fold"/>
</dbReference>